<feature type="region of interest" description="Disordered" evidence="1">
    <location>
        <begin position="35"/>
        <end position="56"/>
    </location>
</feature>
<evidence type="ECO:0000256" key="1">
    <source>
        <dbReference type="SAM" id="MobiDB-lite"/>
    </source>
</evidence>
<accession>A0ABU7ELU4</accession>
<protein>
    <submittedName>
        <fullName evidence="2">Uncharacterized protein</fullName>
    </submittedName>
</protein>
<proteinExistence type="predicted"/>
<gene>
    <name evidence="2" type="ORF">CHARACLAT_019744</name>
</gene>
<reference evidence="2 3" key="1">
    <citation type="submission" date="2021-06" db="EMBL/GenBank/DDBJ databases">
        <authorList>
            <person name="Palmer J.M."/>
        </authorList>
    </citation>
    <scope>NUCLEOTIDE SEQUENCE [LARGE SCALE GENOMIC DNA]</scope>
    <source>
        <strain evidence="2 3">CL_MEX2019</strain>
        <tissue evidence="2">Muscle</tissue>
    </source>
</reference>
<dbReference type="EMBL" id="JAHUTJ010059194">
    <property type="protein sequence ID" value="MED6287785.1"/>
    <property type="molecule type" value="Genomic_DNA"/>
</dbReference>
<name>A0ABU7ELU4_9TELE</name>
<evidence type="ECO:0000313" key="2">
    <source>
        <dbReference type="EMBL" id="MED6287785.1"/>
    </source>
</evidence>
<sequence>MFSPCIMLPCDGLVTCPGCTLPPAHRLLEMGTSFPVTHNGRSERERKKKVEKRSNDKKECVCKQRGNEVAISAAKGEMLFTVSLIHQTGDLAARHTAIVYLFAHWLHLFCFVNGTKLFARKHRNQ</sequence>
<dbReference type="Proteomes" id="UP001352852">
    <property type="component" value="Unassembled WGS sequence"/>
</dbReference>
<organism evidence="2 3">
    <name type="scientific">Characodon lateralis</name>
    <dbReference type="NCBI Taxonomy" id="208331"/>
    <lineage>
        <taxon>Eukaryota</taxon>
        <taxon>Metazoa</taxon>
        <taxon>Chordata</taxon>
        <taxon>Craniata</taxon>
        <taxon>Vertebrata</taxon>
        <taxon>Euteleostomi</taxon>
        <taxon>Actinopterygii</taxon>
        <taxon>Neopterygii</taxon>
        <taxon>Teleostei</taxon>
        <taxon>Neoteleostei</taxon>
        <taxon>Acanthomorphata</taxon>
        <taxon>Ovalentaria</taxon>
        <taxon>Atherinomorphae</taxon>
        <taxon>Cyprinodontiformes</taxon>
        <taxon>Goodeidae</taxon>
        <taxon>Characodon</taxon>
    </lineage>
</organism>
<comment type="caution">
    <text evidence="2">The sequence shown here is derived from an EMBL/GenBank/DDBJ whole genome shotgun (WGS) entry which is preliminary data.</text>
</comment>
<evidence type="ECO:0000313" key="3">
    <source>
        <dbReference type="Proteomes" id="UP001352852"/>
    </source>
</evidence>
<keyword evidence="3" id="KW-1185">Reference proteome</keyword>